<keyword evidence="2" id="KW-0539">Nucleus</keyword>
<dbReference type="OrthoDB" id="20729at2759"/>
<proteinExistence type="predicted"/>
<feature type="domain" description="ELYS-like" evidence="3">
    <location>
        <begin position="38"/>
        <end position="273"/>
    </location>
</feature>
<accession>A0A367L4A4</accession>
<dbReference type="Pfam" id="PF13934">
    <property type="entry name" value="ELYS"/>
    <property type="match status" value="1"/>
</dbReference>
<evidence type="ECO:0000256" key="2">
    <source>
        <dbReference type="ARBA" id="ARBA00023242"/>
    </source>
</evidence>
<sequence>MLMHSRYDDVFHAKLKFPYDRTLQHEIEHHRKAQGGLLFIDRVMKALGVVKGSSSSVIDLSVGSQLTALEGRMYPPKSENALRQLHQLFCETAMAVHHKQSLLYYIMLDFDTVASQSSESQKFAADVGMPVNYQTFMKGLWLMDRQRYQEALEFVTHPSLTPDFADDIITTLVRYAPDHDYSLVLSYFYTVRPSLKSASALELLFDAMVQADATEALLFSRTHPQHTRQQLFRRWVRINLKQGRRGEQPSQRDRLAFLPLDSVEEKWFEQYLTVGEGKNLPKAKDTLLARQIACDRFSDVSEEQKVDERWAAVVEGIKRGVGATHSW</sequence>
<protein>
    <recommendedName>
        <fullName evidence="3">ELYS-like domain-containing protein</fullName>
    </recommendedName>
</protein>
<evidence type="ECO:0000256" key="1">
    <source>
        <dbReference type="ARBA" id="ARBA00004123"/>
    </source>
</evidence>
<evidence type="ECO:0000313" key="5">
    <source>
        <dbReference type="Proteomes" id="UP000253664"/>
    </source>
</evidence>
<dbReference type="STRING" id="1330021.A0A367L4A4"/>
<gene>
    <name evidence="4" type="ORF">L249_1408</name>
</gene>
<comment type="caution">
    <text evidence="4">The sequence shown here is derived from an EMBL/GenBank/DDBJ whole genome shotgun (WGS) entry which is preliminary data.</text>
</comment>
<name>A0A367L4A4_9HYPO</name>
<dbReference type="GO" id="GO:0005634">
    <property type="term" value="C:nucleus"/>
    <property type="evidence" value="ECO:0007669"/>
    <property type="project" value="UniProtKB-SubCell"/>
</dbReference>
<evidence type="ECO:0000259" key="3">
    <source>
        <dbReference type="Pfam" id="PF13934"/>
    </source>
</evidence>
<dbReference type="EMBL" id="LKCN02000016">
    <property type="protein sequence ID" value="RCI09241.1"/>
    <property type="molecule type" value="Genomic_DNA"/>
</dbReference>
<evidence type="ECO:0000313" key="4">
    <source>
        <dbReference type="EMBL" id="RCI09241.1"/>
    </source>
</evidence>
<dbReference type="AlphaFoldDB" id="A0A367L4A4"/>
<dbReference type="Proteomes" id="UP000253664">
    <property type="component" value="Unassembled WGS sequence"/>
</dbReference>
<reference evidence="4 5" key="1">
    <citation type="journal article" date="2015" name="BMC Genomics">
        <title>Insights from the genome of Ophiocordyceps polyrhachis-furcata to pathogenicity and host specificity in insect fungi.</title>
        <authorList>
            <person name="Wichadakul D."/>
            <person name="Kobmoo N."/>
            <person name="Ingsriswang S."/>
            <person name="Tangphatsornruang S."/>
            <person name="Chantasingh D."/>
            <person name="Luangsa-ard J.J."/>
            <person name="Eurwilaichitr L."/>
        </authorList>
    </citation>
    <scope>NUCLEOTIDE SEQUENCE [LARGE SCALE GENOMIC DNA]</scope>
    <source>
        <strain evidence="4 5">BCC 54312</strain>
    </source>
</reference>
<organism evidence="4 5">
    <name type="scientific">Ophiocordyceps polyrhachis-furcata BCC 54312</name>
    <dbReference type="NCBI Taxonomy" id="1330021"/>
    <lineage>
        <taxon>Eukaryota</taxon>
        <taxon>Fungi</taxon>
        <taxon>Dikarya</taxon>
        <taxon>Ascomycota</taxon>
        <taxon>Pezizomycotina</taxon>
        <taxon>Sordariomycetes</taxon>
        <taxon>Hypocreomycetidae</taxon>
        <taxon>Hypocreales</taxon>
        <taxon>Ophiocordycipitaceae</taxon>
        <taxon>Ophiocordyceps</taxon>
    </lineage>
</organism>
<dbReference type="InterPro" id="IPR025151">
    <property type="entry name" value="ELYS_dom"/>
</dbReference>
<keyword evidence="5" id="KW-1185">Reference proteome</keyword>
<comment type="subcellular location">
    <subcellularLocation>
        <location evidence="1">Nucleus</location>
    </subcellularLocation>
</comment>